<accession>A0A4U9U4D6</accession>
<organism evidence="1">
    <name type="scientific">Serratia fonticola</name>
    <dbReference type="NCBI Taxonomy" id="47917"/>
    <lineage>
        <taxon>Bacteria</taxon>
        <taxon>Pseudomonadati</taxon>
        <taxon>Pseudomonadota</taxon>
        <taxon>Gammaproteobacteria</taxon>
        <taxon>Enterobacterales</taxon>
        <taxon>Yersiniaceae</taxon>
        <taxon>Serratia</taxon>
    </lineage>
</organism>
<gene>
    <name evidence="1" type="ORF">NCTC12965_01878</name>
</gene>
<reference evidence="1" key="1">
    <citation type="submission" date="2019-05" db="EMBL/GenBank/DDBJ databases">
        <authorList>
            <consortium name="Pathogen Informatics"/>
        </authorList>
    </citation>
    <scope>NUCLEOTIDE SEQUENCE [LARGE SCALE GENOMIC DNA]</scope>
    <source>
        <strain evidence="1">NCTC12965</strain>
    </source>
</reference>
<protein>
    <submittedName>
        <fullName evidence="1">Uncharacterized protein</fullName>
    </submittedName>
</protein>
<dbReference type="EMBL" id="CABEEZ010000033">
    <property type="protein sequence ID" value="VTR23874.1"/>
    <property type="molecule type" value="Genomic_DNA"/>
</dbReference>
<name>A0A4U9U4D6_SERFO</name>
<dbReference type="AlphaFoldDB" id="A0A4U9U4D6"/>
<proteinExistence type="predicted"/>
<sequence length="56" mass="5957">MGPAVTLPAIALRYRQAVDVLDNFTLLSATKVVAQSGPQLLCMKMPRVAGRSTISV</sequence>
<evidence type="ECO:0000313" key="1">
    <source>
        <dbReference type="EMBL" id="VTR23874.1"/>
    </source>
</evidence>